<dbReference type="InterPro" id="IPR012338">
    <property type="entry name" value="Beta-lactam/transpept-like"/>
</dbReference>
<dbReference type="SUPFAM" id="SSF56601">
    <property type="entry name" value="beta-lactamase/transpeptidase-like"/>
    <property type="match status" value="1"/>
</dbReference>
<dbReference type="InterPro" id="IPR000871">
    <property type="entry name" value="Beta-lactam_class-A"/>
</dbReference>
<dbReference type="InterPro" id="IPR006311">
    <property type="entry name" value="TAT_signal"/>
</dbReference>
<evidence type="ECO:0000256" key="1">
    <source>
        <dbReference type="ARBA" id="ARBA00001526"/>
    </source>
</evidence>
<evidence type="ECO:0000313" key="8">
    <source>
        <dbReference type="EMBL" id="NNM71299.1"/>
    </source>
</evidence>
<comment type="caution">
    <text evidence="8">The sequence shown here is derived from an EMBL/GenBank/DDBJ whole genome shotgun (WGS) entry which is preliminary data.</text>
</comment>
<evidence type="ECO:0000256" key="6">
    <source>
        <dbReference type="RuleBase" id="RU361140"/>
    </source>
</evidence>
<evidence type="ECO:0000256" key="5">
    <source>
        <dbReference type="ARBA" id="ARBA00023251"/>
    </source>
</evidence>
<dbReference type="RefSeq" id="WP_171216775.1">
    <property type="nucleotide sequence ID" value="NZ_JABEPP010000001.1"/>
</dbReference>
<dbReference type="InterPro" id="IPR023650">
    <property type="entry name" value="Beta-lactam_class-A_AS"/>
</dbReference>
<name>A0A849I4J3_9HYPH</name>
<reference evidence="8 9" key="1">
    <citation type="submission" date="2020-04" db="EMBL/GenBank/DDBJ databases">
        <title>Enterovirga sp. isolate from soil.</title>
        <authorList>
            <person name="Chea S."/>
            <person name="Kim D.-U."/>
        </authorList>
    </citation>
    <scope>NUCLEOTIDE SEQUENCE [LARGE SCALE GENOMIC DNA]</scope>
    <source>
        <strain evidence="8 9">DB1703</strain>
    </source>
</reference>
<dbReference type="GO" id="GO:0046677">
    <property type="term" value="P:response to antibiotic"/>
    <property type="evidence" value="ECO:0007669"/>
    <property type="project" value="UniProtKB-UniRule"/>
</dbReference>
<dbReference type="Gene3D" id="3.40.710.10">
    <property type="entry name" value="DD-peptidase/beta-lactamase superfamily"/>
    <property type="match status" value="1"/>
</dbReference>
<dbReference type="InterPro" id="IPR045155">
    <property type="entry name" value="Beta-lactam_cat"/>
</dbReference>
<dbReference type="GO" id="GO:0030655">
    <property type="term" value="P:beta-lactam antibiotic catabolic process"/>
    <property type="evidence" value="ECO:0007669"/>
    <property type="project" value="InterPro"/>
</dbReference>
<protein>
    <recommendedName>
        <fullName evidence="3 6">Beta-lactamase</fullName>
        <ecNumber evidence="3 6">3.5.2.6</ecNumber>
    </recommendedName>
</protein>
<dbReference type="PANTHER" id="PTHR35333">
    <property type="entry name" value="BETA-LACTAMASE"/>
    <property type="match status" value="1"/>
</dbReference>
<comment type="catalytic activity">
    <reaction evidence="1 6">
        <text>a beta-lactam + H2O = a substituted beta-amino acid</text>
        <dbReference type="Rhea" id="RHEA:20401"/>
        <dbReference type="ChEBI" id="CHEBI:15377"/>
        <dbReference type="ChEBI" id="CHEBI:35627"/>
        <dbReference type="ChEBI" id="CHEBI:140347"/>
        <dbReference type="EC" id="3.5.2.6"/>
    </reaction>
</comment>
<evidence type="ECO:0000313" key="9">
    <source>
        <dbReference type="Proteomes" id="UP000564885"/>
    </source>
</evidence>
<dbReference type="PROSITE" id="PS00146">
    <property type="entry name" value="BETA_LACTAMASE_A"/>
    <property type="match status" value="1"/>
</dbReference>
<dbReference type="PROSITE" id="PS51318">
    <property type="entry name" value="TAT"/>
    <property type="match status" value="1"/>
</dbReference>
<dbReference type="EMBL" id="JABEPP010000001">
    <property type="protein sequence ID" value="NNM71299.1"/>
    <property type="molecule type" value="Genomic_DNA"/>
</dbReference>
<accession>A0A849I4J3</accession>
<feature type="domain" description="Beta-lactamase class A catalytic" evidence="7">
    <location>
        <begin position="52"/>
        <end position="265"/>
    </location>
</feature>
<dbReference type="PRINTS" id="PR00118">
    <property type="entry name" value="BLACTAMASEA"/>
</dbReference>
<dbReference type="EC" id="3.5.2.6" evidence="3 6"/>
<evidence type="ECO:0000256" key="4">
    <source>
        <dbReference type="ARBA" id="ARBA00022801"/>
    </source>
</evidence>
<keyword evidence="9" id="KW-1185">Reference proteome</keyword>
<dbReference type="Proteomes" id="UP000564885">
    <property type="component" value="Unassembled WGS sequence"/>
</dbReference>
<dbReference type="NCBIfam" id="NF033103">
    <property type="entry name" value="bla_class_A"/>
    <property type="match status" value="1"/>
</dbReference>
<dbReference type="PANTHER" id="PTHR35333:SF3">
    <property type="entry name" value="BETA-LACTAMASE-TYPE TRANSPEPTIDASE FOLD CONTAINING PROTEIN"/>
    <property type="match status" value="1"/>
</dbReference>
<evidence type="ECO:0000259" key="7">
    <source>
        <dbReference type="Pfam" id="PF13354"/>
    </source>
</evidence>
<dbReference type="AlphaFoldDB" id="A0A849I4J3"/>
<keyword evidence="5 6" id="KW-0046">Antibiotic resistance</keyword>
<sequence length="294" mass="30776">MQPRPTRRAALQGGMLVAIPLAAGPGRASSPRDAAAEIAAIEAGLGGRIGVAALDGGSRQRILHRADERFALTSTFKMLAAALVLARVDRGDEDLDRRILFGPDDLVTYSPVTKDRTHGQGMSLAELCEAAVVVSDNTAGNLLLASFGGPAGLTGYLRSLGDDLTRLDRTEPQLNEAAPGDPRDTTTPAAKLETMRRILIGDALAPHSRERLLRWMRASRTGAARLRAGLPKDWTAGDKTGSGGNGTANDVAVAVKPDGTPVLIASYMTGSKASTARLNEAHAAIGRLVAATFR</sequence>
<comment type="similarity">
    <text evidence="2 6">Belongs to the class-A beta-lactamase family.</text>
</comment>
<organism evidence="8 9">
    <name type="scientific">Enterovirga aerilata</name>
    <dbReference type="NCBI Taxonomy" id="2730920"/>
    <lineage>
        <taxon>Bacteria</taxon>
        <taxon>Pseudomonadati</taxon>
        <taxon>Pseudomonadota</taxon>
        <taxon>Alphaproteobacteria</taxon>
        <taxon>Hyphomicrobiales</taxon>
        <taxon>Methylobacteriaceae</taxon>
        <taxon>Enterovirga</taxon>
    </lineage>
</organism>
<proteinExistence type="inferred from homology"/>
<evidence type="ECO:0000256" key="2">
    <source>
        <dbReference type="ARBA" id="ARBA00009009"/>
    </source>
</evidence>
<keyword evidence="4 6" id="KW-0378">Hydrolase</keyword>
<dbReference type="GO" id="GO:0008800">
    <property type="term" value="F:beta-lactamase activity"/>
    <property type="evidence" value="ECO:0007669"/>
    <property type="project" value="UniProtKB-UniRule"/>
</dbReference>
<gene>
    <name evidence="8" type="primary">bla</name>
    <name evidence="8" type="ORF">HJG44_02680</name>
</gene>
<dbReference type="Pfam" id="PF13354">
    <property type="entry name" value="Beta-lactamase2"/>
    <property type="match status" value="1"/>
</dbReference>
<evidence type="ECO:0000256" key="3">
    <source>
        <dbReference type="ARBA" id="ARBA00012865"/>
    </source>
</evidence>